<dbReference type="AlphaFoldDB" id="A0A371GU97"/>
<dbReference type="OrthoDB" id="1109996at2759"/>
<organism evidence="1 2">
    <name type="scientific">Mucuna pruriens</name>
    <name type="common">Velvet bean</name>
    <name type="synonym">Dolichos pruriens</name>
    <dbReference type="NCBI Taxonomy" id="157652"/>
    <lineage>
        <taxon>Eukaryota</taxon>
        <taxon>Viridiplantae</taxon>
        <taxon>Streptophyta</taxon>
        <taxon>Embryophyta</taxon>
        <taxon>Tracheophyta</taxon>
        <taxon>Spermatophyta</taxon>
        <taxon>Magnoliopsida</taxon>
        <taxon>eudicotyledons</taxon>
        <taxon>Gunneridae</taxon>
        <taxon>Pentapetalae</taxon>
        <taxon>rosids</taxon>
        <taxon>fabids</taxon>
        <taxon>Fabales</taxon>
        <taxon>Fabaceae</taxon>
        <taxon>Papilionoideae</taxon>
        <taxon>50 kb inversion clade</taxon>
        <taxon>NPAAA clade</taxon>
        <taxon>indigoferoid/millettioid clade</taxon>
        <taxon>Phaseoleae</taxon>
        <taxon>Mucuna</taxon>
    </lineage>
</organism>
<sequence length="93" mass="11195">MRTNLDLLREEYTIKARVARKYDVKVFLRTFIKRDLVLENMLKDGTTNKLTPNWKGTFRIIEVVPTRAIEWQRSTLYLVLCQFVYLLQLSFHD</sequence>
<proteinExistence type="predicted"/>
<dbReference type="Proteomes" id="UP000257109">
    <property type="component" value="Unassembled WGS sequence"/>
</dbReference>
<gene>
    <name evidence="1" type="ORF">CR513_23547</name>
</gene>
<comment type="caution">
    <text evidence="1">The sequence shown here is derived from an EMBL/GenBank/DDBJ whole genome shotgun (WGS) entry which is preliminary data.</text>
</comment>
<keyword evidence="2" id="KW-1185">Reference proteome</keyword>
<accession>A0A371GU97</accession>
<reference evidence="1" key="1">
    <citation type="submission" date="2018-05" db="EMBL/GenBank/DDBJ databases">
        <title>Draft genome of Mucuna pruriens seed.</title>
        <authorList>
            <person name="Nnadi N.E."/>
            <person name="Vos R."/>
            <person name="Hasami M.H."/>
            <person name="Devisetty U.K."/>
            <person name="Aguiy J.C."/>
        </authorList>
    </citation>
    <scope>NUCLEOTIDE SEQUENCE [LARGE SCALE GENOMIC DNA]</scope>
    <source>
        <strain evidence="1">JCA_2017</strain>
    </source>
</reference>
<name>A0A371GU97_MUCPR</name>
<feature type="non-terminal residue" evidence="1">
    <location>
        <position position="1"/>
    </location>
</feature>
<evidence type="ECO:0000313" key="1">
    <source>
        <dbReference type="EMBL" id="RDX94114.1"/>
    </source>
</evidence>
<evidence type="ECO:0000313" key="2">
    <source>
        <dbReference type="Proteomes" id="UP000257109"/>
    </source>
</evidence>
<dbReference type="EMBL" id="QJKJ01004454">
    <property type="protein sequence ID" value="RDX94114.1"/>
    <property type="molecule type" value="Genomic_DNA"/>
</dbReference>
<protein>
    <submittedName>
        <fullName evidence="1">Uncharacterized protein</fullName>
    </submittedName>
</protein>